<evidence type="ECO:0000256" key="1">
    <source>
        <dbReference type="SAM" id="MobiDB-lite"/>
    </source>
</evidence>
<feature type="region of interest" description="Disordered" evidence="1">
    <location>
        <begin position="50"/>
        <end position="71"/>
    </location>
</feature>
<name>A0A0B7C079_9EUPU</name>
<proteinExistence type="predicted"/>
<organism evidence="2">
    <name type="scientific">Arion vulgaris</name>
    <dbReference type="NCBI Taxonomy" id="1028688"/>
    <lineage>
        <taxon>Eukaryota</taxon>
        <taxon>Metazoa</taxon>
        <taxon>Spiralia</taxon>
        <taxon>Lophotrochozoa</taxon>
        <taxon>Mollusca</taxon>
        <taxon>Gastropoda</taxon>
        <taxon>Heterobranchia</taxon>
        <taxon>Euthyneura</taxon>
        <taxon>Panpulmonata</taxon>
        <taxon>Eupulmonata</taxon>
        <taxon>Stylommatophora</taxon>
        <taxon>Helicina</taxon>
        <taxon>Arionoidea</taxon>
        <taxon>Arionidae</taxon>
        <taxon>Arion</taxon>
    </lineage>
</organism>
<feature type="non-terminal residue" evidence="2">
    <location>
        <position position="1"/>
    </location>
</feature>
<evidence type="ECO:0000313" key="2">
    <source>
        <dbReference type="EMBL" id="CEK97845.1"/>
    </source>
</evidence>
<dbReference type="EMBL" id="HACG01050974">
    <property type="protein sequence ID" value="CEK97845.1"/>
    <property type="molecule type" value="Transcribed_RNA"/>
</dbReference>
<accession>A0A0B7C079</accession>
<gene>
    <name evidence="2" type="primary">ORF217083</name>
</gene>
<feature type="non-terminal residue" evidence="2">
    <location>
        <position position="71"/>
    </location>
</feature>
<feature type="compositionally biased region" description="Polar residues" evidence="1">
    <location>
        <begin position="57"/>
        <end position="71"/>
    </location>
</feature>
<protein>
    <submittedName>
        <fullName evidence="2">Uncharacterized protein</fullName>
    </submittedName>
</protein>
<dbReference type="AlphaFoldDB" id="A0A0B7C079"/>
<reference evidence="2" key="1">
    <citation type="submission" date="2014-12" db="EMBL/GenBank/DDBJ databases">
        <title>Insight into the proteome of Arion vulgaris.</title>
        <authorList>
            <person name="Aradska J."/>
            <person name="Bulat T."/>
            <person name="Smidak R."/>
            <person name="Sarate P."/>
            <person name="Gangsoo J."/>
            <person name="Sialana F."/>
            <person name="Bilban M."/>
            <person name="Lubec G."/>
        </authorList>
    </citation>
    <scope>NUCLEOTIDE SEQUENCE</scope>
    <source>
        <tissue evidence="2">Skin</tissue>
    </source>
</reference>
<sequence>TIMAATLTLVESDDCILLSTILEYKSKSVHVYLTSTRLIIEHRVKPKIRDGSLDAGPSTSPQSQVIHLQEV</sequence>